<gene>
    <name evidence="1" type="ORF">L596_022185</name>
</gene>
<dbReference type="AlphaFoldDB" id="A0A4V6A055"/>
<sequence length="148" mass="17239">MEIPIFPLSSFLFFLSVRSPFIFLQKHRTIAIFRLRVKTTFCKKTFATTFVVRLYGGNCALEMFPAPCILLLNPELDRRSARTRSHRQSEDAVYDFENSVRNSSLSQNNSTFIDEPEGRRAYLTDEAAAAFDLFERVGSWRRSREYYG</sequence>
<reference evidence="1 2" key="2">
    <citation type="journal article" date="2019" name="G3 (Bethesda)">
        <title>Hybrid Assembly of the Genome of the Entomopathogenic Nematode Steinernema carpocapsae Identifies the X-Chromosome.</title>
        <authorList>
            <person name="Serra L."/>
            <person name="Macchietto M."/>
            <person name="Macias-Munoz A."/>
            <person name="McGill C.J."/>
            <person name="Rodriguez I.M."/>
            <person name="Rodriguez B."/>
            <person name="Murad R."/>
            <person name="Mortazavi A."/>
        </authorList>
    </citation>
    <scope>NUCLEOTIDE SEQUENCE [LARGE SCALE GENOMIC DNA]</scope>
    <source>
        <strain evidence="1 2">ALL</strain>
    </source>
</reference>
<dbReference type="Proteomes" id="UP000298663">
    <property type="component" value="Unassembled WGS sequence"/>
</dbReference>
<accession>A0A4V6A055</accession>
<evidence type="ECO:0000313" key="1">
    <source>
        <dbReference type="EMBL" id="TKR70125.1"/>
    </source>
</evidence>
<evidence type="ECO:0000313" key="2">
    <source>
        <dbReference type="Proteomes" id="UP000298663"/>
    </source>
</evidence>
<organism evidence="1 2">
    <name type="scientific">Steinernema carpocapsae</name>
    <name type="common">Entomopathogenic nematode</name>
    <dbReference type="NCBI Taxonomy" id="34508"/>
    <lineage>
        <taxon>Eukaryota</taxon>
        <taxon>Metazoa</taxon>
        <taxon>Ecdysozoa</taxon>
        <taxon>Nematoda</taxon>
        <taxon>Chromadorea</taxon>
        <taxon>Rhabditida</taxon>
        <taxon>Tylenchina</taxon>
        <taxon>Panagrolaimomorpha</taxon>
        <taxon>Strongyloidoidea</taxon>
        <taxon>Steinernematidae</taxon>
        <taxon>Steinernema</taxon>
    </lineage>
</organism>
<comment type="caution">
    <text evidence="1">The sequence shown here is derived from an EMBL/GenBank/DDBJ whole genome shotgun (WGS) entry which is preliminary data.</text>
</comment>
<dbReference type="EMBL" id="AZBU02000007">
    <property type="protein sequence ID" value="TKR70125.1"/>
    <property type="molecule type" value="Genomic_DNA"/>
</dbReference>
<protein>
    <submittedName>
        <fullName evidence="1">Uncharacterized protein</fullName>
    </submittedName>
</protein>
<reference evidence="1 2" key="1">
    <citation type="journal article" date="2015" name="Genome Biol.">
        <title>Comparative genomics of Steinernema reveals deeply conserved gene regulatory networks.</title>
        <authorList>
            <person name="Dillman A.R."/>
            <person name="Macchietto M."/>
            <person name="Porter C.F."/>
            <person name="Rogers A."/>
            <person name="Williams B."/>
            <person name="Antoshechkin I."/>
            <person name="Lee M.M."/>
            <person name="Goodwin Z."/>
            <person name="Lu X."/>
            <person name="Lewis E.E."/>
            <person name="Goodrich-Blair H."/>
            <person name="Stock S.P."/>
            <person name="Adams B.J."/>
            <person name="Sternberg P.W."/>
            <person name="Mortazavi A."/>
        </authorList>
    </citation>
    <scope>NUCLEOTIDE SEQUENCE [LARGE SCALE GENOMIC DNA]</scope>
    <source>
        <strain evidence="1 2">ALL</strain>
    </source>
</reference>
<keyword evidence="2" id="KW-1185">Reference proteome</keyword>
<proteinExistence type="predicted"/>
<name>A0A4V6A055_STECR</name>